<proteinExistence type="inferred from homology"/>
<feature type="compositionally biased region" description="Basic and acidic residues" evidence="8">
    <location>
        <begin position="177"/>
        <end position="205"/>
    </location>
</feature>
<dbReference type="Gene3D" id="3.30.160.60">
    <property type="entry name" value="Classic Zinc Finger"/>
    <property type="match status" value="1"/>
</dbReference>
<dbReference type="GO" id="GO:0051258">
    <property type="term" value="P:protein polymerization"/>
    <property type="evidence" value="ECO:0007669"/>
    <property type="project" value="UniProtKB-ARBA"/>
</dbReference>
<keyword evidence="5" id="KW-0472">Membrane</keyword>
<comment type="caution">
    <text evidence="10">The sequence shown here is derived from an EMBL/GenBank/DDBJ whole genome shotgun (WGS) entry which is preliminary data.</text>
</comment>
<feature type="compositionally biased region" description="Polar residues" evidence="8">
    <location>
        <begin position="105"/>
        <end position="117"/>
    </location>
</feature>
<evidence type="ECO:0000259" key="9">
    <source>
        <dbReference type="Pfam" id="PF06136"/>
    </source>
</evidence>
<evidence type="ECO:0000256" key="4">
    <source>
        <dbReference type="ARBA" id="ARBA00022618"/>
    </source>
</evidence>
<evidence type="ECO:0000256" key="6">
    <source>
        <dbReference type="ARBA" id="ARBA00023306"/>
    </source>
</evidence>
<evidence type="ECO:0000256" key="2">
    <source>
        <dbReference type="ARBA" id="ARBA00022473"/>
    </source>
</evidence>
<evidence type="ECO:0000256" key="5">
    <source>
        <dbReference type="ARBA" id="ARBA00023136"/>
    </source>
</evidence>
<keyword evidence="4" id="KW-0132">Cell division</keyword>
<dbReference type="AlphaFoldDB" id="A0ABD2ZC22"/>
<dbReference type="Proteomes" id="UP001630127">
    <property type="component" value="Unassembled WGS sequence"/>
</dbReference>
<dbReference type="EMBL" id="JBJUIK010000010">
    <property type="protein sequence ID" value="KAL3516623.1"/>
    <property type="molecule type" value="Genomic_DNA"/>
</dbReference>
<keyword evidence="2" id="KW-0217">Developmental protein</keyword>
<organism evidence="10 11">
    <name type="scientific">Cinchona calisaya</name>
    <dbReference type="NCBI Taxonomy" id="153742"/>
    <lineage>
        <taxon>Eukaryota</taxon>
        <taxon>Viridiplantae</taxon>
        <taxon>Streptophyta</taxon>
        <taxon>Embryophyta</taxon>
        <taxon>Tracheophyta</taxon>
        <taxon>Spermatophyta</taxon>
        <taxon>Magnoliopsida</taxon>
        <taxon>eudicotyledons</taxon>
        <taxon>Gunneridae</taxon>
        <taxon>Pentapetalae</taxon>
        <taxon>asterids</taxon>
        <taxon>lamiids</taxon>
        <taxon>Gentianales</taxon>
        <taxon>Rubiaceae</taxon>
        <taxon>Cinchonoideae</taxon>
        <taxon>Cinchoneae</taxon>
        <taxon>Cinchona</taxon>
    </lineage>
</organism>
<feature type="compositionally biased region" description="Basic and acidic residues" evidence="8">
    <location>
        <begin position="135"/>
        <end position="151"/>
    </location>
</feature>
<evidence type="ECO:0000313" key="11">
    <source>
        <dbReference type="Proteomes" id="UP001630127"/>
    </source>
</evidence>
<evidence type="ECO:0000256" key="3">
    <source>
        <dbReference type="ARBA" id="ARBA00022475"/>
    </source>
</evidence>
<feature type="compositionally biased region" description="Polar residues" evidence="8">
    <location>
        <begin position="165"/>
        <end position="176"/>
    </location>
</feature>
<dbReference type="GO" id="GO:0051301">
    <property type="term" value="P:cell division"/>
    <property type="evidence" value="ECO:0007669"/>
    <property type="project" value="UniProtKB-KW"/>
</dbReference>
<feature type="compositionally biased region" description="Low complexity" evidence="8">
    <location>
        <begin position="232"/>
        <end position="248"/>
    </location>
</feature>
<sequence length="427" mass="48444">MESNNQVGAEVRRIHVIYFLSRKGRIEHPHLIRVHHLSRTGVHLRDVKRWLAELRGKDIPESFAWSYKRRYKSGYVWQDLLDEDLITPISDNEYVLKGSEISSTVTIEDSPSENKYSTQKEEEDRDSTPNSNEENQDHHDHHQETKMEEPTKNISSPEIEKDSPTFGSEKSSTLTDDSMRIEDQDQEKNSDYHSSKEEINEESYKIENPPSLFSSTLSNKKNKNVTSEEKISTPSSSASTAQPSFSKSRSYSTGASHLFRNLITCGAVDTNDSVMVTINRRNKLPVNPNLSSSNKQSEDFNVFKELLQKGDKLGGSQRIFGTNWNQERQNSGRKSFDGARASLKNKNEFNHQKSNAAHKPIYGPPCSQCGKPFKPEKLHAHMKSCKGMKAWAKYSGPAISTNPAEKTTERSADSPRDNLVSGYYLTH</sequence>
<keyword evidence="11" id="KW-1185">Reference proteome</keyword>
<feature type="region of interest" description="Disordered" evidence="8">
    <location>
        <begin position="105"/>
        <end position="251"/>
    </location>
</feature>
<comment type="subcellular location">
    <subcellularLocation>
        <location evidence="1">Cell membrane</location>
        <topology evidence="1">Peripheral membrane protein</topology>
        <orientation evidence="1">Cytoplasmic side</orientation>
    </subcellularLocation>
</comment>
<dbReference type="Pfam" id="PF06136">
    <property type="entry name" value="SOK"/>
    <property type="match status" value="1"/>
</dbReference>
<comment type="similarity">
    <text evidence="7">Belongs to the SOSEKI family.</text>
</comment>
<dbReference type="InterPro" id="IPR010369">
    <property type="entry name" value="SOK"/>
</dbReference>
<evidence type="ECO:0000256" key="7">
    <source>
        <dbReference type="ARBA" id="ARBA00024211"/>
    </source>
</evidence>
<evidence type="ECO:0000313" key="10">
    <source>
        <dbReference type="EMBL" id="KAL3516623.1"/>
    </source>
</evidence>
<dbReference type="PANTHER" id="PTHR31083">
    <property type="entry name" value="UPSTREAM OF FLC PROTEIN (DUF966)"/>
    <property type="match status" value="1"/>
</dbReference>
<dbReference type="PANTHER" id="PTHR31083:SF5">
    <property type="entry name" value="PROTEIN SOSEKI 1"/>
    <property type="match status" value="1"/>
</dbReference>
<feature type="domain" description="SOSEKI DIX-like" evidence="9">
    <location>
        <begin position="15"/>
        <end position="101"/>
    </location>
</feature>
<evidence type="ECO:0000256" key="8">
    <source>
        <dbReference type="SAM" id="MobiDB-lite"/>
    </source>
</evidence>
<feature type="compositionally biased region" description="Basic and acidic residues" evidence="8">
    <location>
        <begin position="406"/>
        <end position="416"/>
    </location>
</feature>
<evidence type="ECO:0000256" key="1">
    <source>
        <dbReference type="ARBA" id="ARBA00004413"/>
    </source>
</evidence>
<accession>A0ABD2ZC22</accession>
<dbReference type="InterPro" id="IPR048351">
    <property type="entry name" value="SOK_DIX"/>
</dbReference>
<name>A0ABD2ZC22_9GENT</name>
<keyword evidence="3" id="KW-1003">Cell membrane</keyword>
<reference evidence="10 11" key="1">
    <citation type="submission" date="2024-11" db="EMBL/GenBank/DDBJ databases">
        <title>A near-complete genome assembly of Cinchona calisaya.</title>
        <authorList>
            <person name="Lian D.C."/>
            <person name="Zhao X.W."/>
            <person name="Wei L."/>
        </authorList>
    </citation>
    <scope>NUCLEOTIDE SEQUENCE [LARGE SCALE GENOMIC DNA]</scope>
    <source>
        <tissue evidence="10">Nenye</tissue>
    </source>
</reference>
<keyword evidence="6" id="KW-0131">Cell cycle</keyword>
<gene>
    <name evidence="10" type="ORF">ACH5RR_023525</name>
</gene>
<dbReference type="GO" id="GO:0005886">
    <property type="term" value="C:plasma membrane"/>
    <property type="evidence" value="ECO:0007669"/>
    <property type="project" value="UniProtKB-SubCell"/>
</dbReference>
<feature type="region of interest" description="Disordered" evidence="8">
    <location>
        <begin position="396"/>
        <end position="427"/>
    </location>
</feature>
<protein>
    <recommendedName>
        <fullName evidence="9">SOSEKI DIX-like domain-containing protein</fullName>
    </recommendedName>
</protein>